<evidence type="ECO:0008006" key="3">
    <source>
        <dbReference type="Google" id="ProtNLM"/>
    </source>
</evidence>
<dbReference type="Pfam" id="PF05056">
    <property type="entry name" value="DUF674"/>
    <property type="match status" value="1"/>
</dbReference>
<dbReference type="InterPro" id="IPR007750">
    <property type="entry name" value="DUF674"/>
</dbReference>
<dbReference type="OMA" id="FNIMALP"/>
<dbReference type="RefSeq" id="XP_020149482.1">
    <property type="nucleotide sequence ID" value="XM_020293893.4"/>
</dbReference>
<accession>A0A453MPS4</accession>
<dbReference type="AlphaFoldDB" id="A0A453MPS4"/>
<organism evidence="1 2">
    <name type="scientific">Aegilops tauschii subsp. strangulata</name>
    <name type="common">Goatgrass</name>
    <dbReference type="NCBI Taxonomy" id="200361"/>
    <lineage>
        <taxon>Eukaryota</taxon>
        <taxon>Viridiplantae</taxon>
        <taxon>Streptophyta</taxon>
        <taxon>Embryophyta</taxon>
        <taxon>Tracheophyta</taxon>
        <taxon>Spermatophyta</taxon>
        <taxon>Magnoliopsida</taxon>
        <taxon>Liliopsida</taxon>
        <taxon>Poales</taxon>
        <taxon>Poaceae</taxon>
        <taxon>BOP clade</taxon>
        <taxon>Pooideae</taxon>
        <taxon>Triticodae</taxon>
        <taxon>Triticeae</taxon>
        <taxon>Triticinae</taxon>
        <taxon>Aegilops</taxon>
    </lineage>
</organism>
<dbReference type="Gramene" id="AET6Gv20021500.1">
    <property type="protein sequence ID" value="AET6Gv20021500.1"/>
    <property type="gene ID" value="AET6Gv20021500"/>
</dbReference>
<dbReference type="Proteomes" id="UP000015105">
    <property type="component" value="Chromosome 6D"/>
</dbReference>
<evidence type="ECO:0000313" key="1">
    <source>
        <dbReference type="EnsemblPlants" id="AET6Gv20021500.1"/>
    </source>
</evidence>
<protein>
    <recommendedName>
        <fullName evidence="3">DUF674 domain-containing protein</fullName>
    </recommendedName>
</protein>
<dbReference type="GeneID" id="109734699"/>
<dbReference type="KEGG" id="ats:109734699"/>
<reference evidence="1" key="5">
    <citation type="journal article" date="2021" name="G3 (Bethesda)">
        <title>Aegilops tauschii genome assembly Aet v5.0 features greater sequence contiguity and improved annotation.</title>
        <authorList>
            <person name="Wang L."/>
            <person name="Zhu T."/>
            <person name="Rodriguez J.C."/>
            <person name="Deal K.R."/>
            <person name="Dubcovsky J."/>
            <person name="McGuire P.E."/>
            <person name="Lux T."/>
            <person name="Spannagl M."/>
            <person name="Mayer K.F.X."/>
            <person name="Baldrich P."/>
            <person name="Meyers B.C."/>
            <person name="Huo N."/>
            <person name="Gu Y.Q."/>
            <person name="Zhou H."/>
            <person name="Devos K.M."/>
            <person name="Bennetzen J.L."/>
            <person name="Unver T."/>
            <person name="Budak H."/>
            <person name="Gulick P.J."/>
            <person name="Galiba G."/>
            <person name="Kalapos B."/>
            <person name="Nelson D.R."/>
            <person name="Li P."/>
            <person name="You F.M."/>
            <person name="Luo M.C."/>
            <person name="Dvorak J."/>
        </authorList>
    </citation>
    <scope>NUCLEOTIDE SEQUENCE [LARGE SCALE GENOMIC DNA]</scope>
    <source>
        <strain evidence="1">cv. AL8/78</strain>
    </source>
</reference>
<reference evidence="1" key="4">
    <citation type="submission" date="2019-03" db="UniProtKB">
        <authorList>
            <consortium name="EnsemblPlants"/>
        </authorList>
    </citation>
    <scope>IDENTIFICATION</scope>
</reference>
<name>A0A453MPS4_AEGTS</name>
<dbReference type="OrthoDB" id="650707at2759"/>
<reference evidence="2" key="1">
    <citation type="journal article" date="2014" name="Science">
        <title>Ancient hybridizations among the ancestral genomes of bread wheat.</title>
        <authorList>
            <consortium name="International Wheat Genome Sequencing Consortium,"/>
            <person name="Marcussen T."/>
            <person name="Sandve S.R."/>
            <person name="Heier L."/>
            <person name="Spannagl M."/>
            <person name="Pfeifer M."/>
            <person name="Jakobsen K.S."/>
            <person name="Wulff B.B."/>
            <person name="Steuernagel B."/>
            <person name="Mayer K.F."/>
            <person name="Olsen O.A."/>
        </authorList>
    </citation>
    <scope>NUCLEOTIDE SEQUENCE [LARGE SCALE GENOMIC DNA]</scope>
    <source>
        <strain evidence="2">cv. AL8/78</strain>
    </source>
</reference>
<dbReference type="PANTHER" id="PTHR33103:SF96">
    <property type="entry name" value="OS01G0153900 PROTEIN"/>
    <property type="match status" value="1"/>
</dbReference>
<dbReference type="EnsemblPlants" id="AET6Gv20021500.1">
    <property type="protein sequence ID" value="AET6Gv20021500.1"/>
    <property type="gene ID" value="AET6Gv20021500"/>
</dbReference>
<reference evidence="1" key="3">
    <citation type="journal article" date="2017" name="Nature">
        <title>Genome sequence of the progenitor of the wheat D genome Aegilops tauschii.</title>
        <authorList>
            <person name="Luo M.C."/>
            <person name="Gu Y.Q."/>
            <person name="Puiu D."/>
            <person name="Wang H."/>
            <person name="Twardziok S.O."/>
            <person name="Deal K.R."/>
            <person name="Huo N."/>
            <person name="Zhu T."/>
            <person name="Wang L."/>
            <person name="Wang Y."/>
            <person name="McGuire P.E."/>
            <person name="Liu S."/>
            <person name="Long H."/>
            <person name="Ramasamy R.K."/>
            <person name="Rodriguez J.C."/>
            <person name="Van S.L."/>
            <person name="Yuan L."/>
            <person name="Wang Z."/>
            <person name="Xia Z."/>
            <person name="Xiao L."/>
            <person name="Anderson O.D."/>
            <person name="Ouyang S."/>
            <person name="Liang Y."/>
            <person name="Zimin A.V."/>
            <person name="Pertea G."/>
            <person name="Qi P."/>
            <person name="Bennetzen J.L."/>
            <person name="Dai X."/>
            <person name="Dawson M.W."/>
            <person name="Muller H.G."/>
            <person name="Kugler K."/>
            <person name="Rivarola-Duarte L."/>
            <person name="Spannagl M."/>
            <person name="Mayer K.F.X."/>
            <person name="Lu F.H."/>
            <person name="Bevan M.W."/>
            <person name="Leroy P."/>
            <person name="Li P."/>
            <person name="You F.M."/>
            <person name="Sun Q."/>
            <person name="Liu Z."/>
            <person name="Lyons E."/>
            <person name="Wicker T."/>
            <person name="Salzberg S.L."/>
            <person name="Devos K.M."/>
            <person name="Dvorak J."/>
        </authorList>
    </citation>
    <scope>NUCLEOTIDE SEQUENCE [LARGE SCALE GENOMIC DNA]</scope>
    <source>
        <strain evidence="1">cv. AL8/78</strain>
    </source>
</reference>
<keyword evidence="2" id="KW-1185">Reference proteome</keyword>
<reference evidence="2" key="2">
    <citation type="journal article" date="2017" name="Nat. Plants">
        <title>The Aegilops tauschii genome reveals multiple impacts of transposons.</title>
        <authorList>
            <person name="Zhao G."/>
            <person name="Zou C."/>
            <person name="Li K."/>
            <person name="Wang K."/>
            <person name="Li T."/>
            <person name="Gao L."/>
            <person name="Zhang X."/>
            <person name="Wang H."/>
            <person name="Yang Z."/>
            <person name="Liu X."/>
            <person name="Jiang W."/>
            <person name="Mao L."/>
            <person name="Kong X."/>
            <person name="Jiao Y."/>
            <person name="Jia J."/>
        </authorList>
    </citation>
    <scope>NUCLEOTIDE SEQUENCE [LARGE SCALE GENOMIC DNA]</scope>
    <source>
        <strain evidence="2">cv. AL8/78</strain>
    </source>
</reference>
<proteinExistence type="predicted"/>
<dbReference type="PANTHER" id="PTHR33103">
    <property type="entry name" value="OS01G0153900 PROTEIN"/>
    <property type="match status" value="1"/>
</dbReference>
<sequence length="275" mass="28645">MADTSGAPSDGAPITMKLLVDSRPPRPRVVFAEAGKDAVDFLFSLLTLPAGTAVRLLGKESMSMAGSVGNLYASVERLEGSYLRPGFAKDALLCPAVRASPLLRLPPPPAPAPRTFFTCGPSNNPFNYAACRGYVSDARGARCPSCGSEMATENQYVPPPPPAPARPEQSAATVTTGFVQGAVTYTVTDDLAVAPMSAISSIARLGALAAVGGLAALQERTVQLGYKEGLEIVKASLRSKTVLTDVFLCTGGKKPPPSSKNGNGGTRYECLAWRV</sequence>
<dbReference type="STRING" id="200361.A0A453MPS4"/>
<evidence type="ECO:0000313" key="2">
    <source>
        <dbReference type="Proteomes" id="UP000015105"/>
    </source>
</evidence>